<dbReference type="InterPro" id="IPR012337">
    <property type="entry name" value="RNaseH-like_sf"/>
</dbReference>
<proteinExistence type="predicted"/>
<evidence type="ECO:0000313" key="4">
    <source>
        <dbReference type="Proteomes" id="UP000199671"/>
    </source>
</evidence>
<feature type="compositionally biased region" description="Acidic residues" evidence="1">
    <location>
        <begin position="94"/>
        <end position="110"/>
    </location>
</feature>
<feature type="domain" description="Integrase catalytic" evidence="2">
    <location>
        <begin position="4"/>
        <end position="71"/>
    </location>
</feature>
<dbReference type="InterPro" id="IPR001584">
    <property type="entry name" value="Integrase_cat-core"/>
</dbReference>
<dbReference type="SUPFAM" id="SSF53098">
    <property type="entry name" value="Ribonuclease H-like"/>
    <property type="match status" value="1"/>
</dbReference>
<dbReference type="AlphaFoldDB" id="A0A1G9ZEK0"/>
<dbReference type="Pfam" id="PF13683">
    <property type="entry name" value="rve_3"/>
    <property type="match status" value="1"/>
</dbReference>
<dbReference type="GO" id="GO:0015074">
    <property type="term" value="P:DNA integration"/>
    <property type="evidence" value="ECO:0007669"/>
    <property type="project" value="InterPro"/>
</dbReference>
<protein>
    <submittedName>
        <fullName evidence="3">Integrase core domain-containing protein</fullName>
    </submittedName>
</protein>
<accession>A0A1G9ZEK0</accession>
<evidence type="ECO:0000259" key="2">
    <source>
        <dbReference type="Pfam" id="PF13683"/>
    </source>
</evidence>
<dbReference type="EMBL" id="FNHU01000017">
    <property type="protein sequence ID" value="SDN19585.1"/>
    <property type="molecule type" value="Genomic_DNA"/>
</dbReference>
<evidence type="ECO:0000256" key="1">
    <source>
        <dbReference type="SAM" id="MobiDB-lite"/>
    </source>
</evidence>
<gene>
    <name evidence="3" type="ORF">SAMN04487766_11732</name>
</gene>
<sequence length="127" mass="13990">MASVGSKGDSYDNALAEALNSLYKAELIRNHKYLDEHGPWEGIDDVEFATAEWVHWFNTVRPHSAIDMHAPIEHEQAYTPPDDTDTTAIGDTDTIAEAESEAETETETMDVGEQTTNQPQPATTGAR</sequence>
<organism evidence="3 4">
    <name type="scientific">Actinomyces ruminicola</name>
    <dbReference type="NCBI Taxonomy" id="332524"/>
    <lineage>
        <taxon>Bacteria</taxon>
        <taxon>Bacillati</taxon>
        <taxon>Actinomycetota</taxon>
        <taxon>Actinomycetes</taxon>
        <taxon>Actinomycetales</taxon>
        <taxon>Actinomycetaceae</taxon>
        <taxon>Actinomyces</taxon>
    </lineage>
</organism>
<evidence type="ECO:0000313" key="3">
    <source>
        <dbReference type="EMBL" id="SDN19585.1"/>
    </source>
</evidence>
<dbReference type="Proteomes" id="UP000199671">
    <property type="component" value="Unassembled WGS sequence"/>
</dbReference>
<dbReference type="RefSeq" id="WP_369596484.1">
    <property type="nucleotide sequence ID" value="NZ_FNHU01000017.1"/>
</dbReference>
<name>A0A1G9ZEK0_9ACTO</name>
<feature type="compositionally biased region" description="Polar residues" evidence="1">
    <location>
        <begin position="113"/>
        <end position="127"/>
    </location>
</feature>
<feature type="region of interest" description="Disordered" evidence="1">
    <location>
        <begin position="76"/>
        <end position="127"/>
    </location>
</feature>
<reference evidence="3 4" key="1">
    <citation type="submission" date="2016-10" db="EMBL/GenBank/DDBJ databases">
        <authorList>
            <person name="de Groot N.N."/>
        </authorList>
    </citation>
    <scope>NUCLEOTIDE SEQUENCE [LARGE SCALE GENOMIC DNA]</scope>
    <source>
        <strain evidence="3 4">KPR-7B</strain>
    </source>
</reference>